<evidence type="ECO:0000313" key="1">
    <source>
        <dbReference type="EMBL" id="MPN29206.1"/>
    </source>
</evidence>
<reference evidence="1" key="1">
    <citation type="submission" date="2019-08" db="EMBL/GenBank/DDBJ databases">
        <authorList>
            <person name="Kucharzyk K."/>
            <person name="Murdoch R.W."/>
            <person name="Higgins S."/>
            <person name="Loffler F."/>
        </authorList>
    </citation>
    <scope>NUCLEOTIDE SEQUENCE</scope>
</reference>
<proteinExistence type="predicted"/>
<protein>
    <submittedName>
        <fullName evidence="1">Uncharacterized protein</fullName>
    </submittedName>
</protein>
<accession>A0A645GSL6</accession>
<comment type="caution">
    <text evidence="1">The sequence shown here is derived from an EMBL/GenBank/DDBJ whole genome shotgun (WGS) entry which is preliminary data.</text>
</comment>
<name>A0A645GSL6_9ZZZZ</name>
<dbReference type="AlphaFoldDB" id="A0A645GSL6"/>
<dbReference type="EMBL" id="VSSQ01079780">
    <property type="protein sequence ID" value="MPN29206.1"/>
    <property type="molecule type" value="Genomic_DNA"/>
</dbReference>
<gene>
    <name evidence="1" type="ORF">SDC9_176657</name>
</gene>
<organism evidence="1">
    <name type="scientific">bioreactor metagenome</name>
    <dbReference type="NCBI Taxonomy" id="1076179"/>
    <lineage>
        <taxon>unclassified sequences</taxon>
        <taxon>metagenomes</taxon>
        <taxon>ecological metagenomes</taxon>
    </lineage>
</organism>
<sequence>MLDTITIEADQGVGGKYYLLIIIINGLKRSKFAIRIVFCKDVAHLDIQSLIGFASNEVNLREALLPNMYAVSPAKQLEEHDIFQ</sequence>